<keyword evidence="1" id="KW-0812">Transmembrane</keyword>
<evidence type="ECO:0000256" key="1">
    <source>
        <dbReference type="SAM" id="Phobius"/>
    </source>
</evidence>
<feature type="transmembrane region" description="Helical" evidence="1">
    <location>
        <begin position="118"/>
        <end position="139"/>
    </location>
</feature>
<keyword evidence="3" id="KW-1185">Reference proteome</keyword>
<name>A0ABX6TXK8_9BACT</name>
<dbReference type="RefSeq" id="WP_027306003.1">
    <property type="nucleotide sequence ID" value="NZ_CP063091.1"/>
</dbReference>
<evidence type="ECO:0008006" key="4">
    <source>
        <dbReference type="Google" id="ProtNLM"/>
    </source>
</evidence>
<protein>
    <recommendedName>
        <fullName evidence="4">GGDEF domain-containing protein</fullName>
    </recommendedName>
</protein>
<proteinExistence type="predicted"/>
<accession>A0ABX6TXK8</accession>
<dbReference type="EMBL" id="CP063091">
    <property type="protein sequence ID" value="QOR04539.1"/>
    <property type="molecule type" value="Genomic_DNA"/>
</dbReference>
<feature type="transmembrane region" description="Helical" evidence="1">
    <location>
        <begin position="81"/>
        <end position="98"/>
    </location>
</feature>
<sequence>MILIDFLVVLSVICEIFALFLAFYFKNTRIFFLSLCLIEARFVYFYASIFQAHLFNSLFLPLIFCFLSLKKETKLIFDKKNISAVLALFFMGILAMFLSQNTNFNSSVLNFHFLNLNFFQPMNELGLIFFIFMAFILALKCLKTREFYLFFAFFGMYFEFLFENAFMFFEFASLIFIFYLLHDIYKNAFFDSLTLLPNIKNLNRFVRGKEFYIIALLHFNELQQAKESYIKLILKKIAKILHRFKAKIFIVDYDFVLIFKDKETALKHLAYLESLLKNTEFKLENENFKLEFKIVWQENEINLEQTIQSLRKRLS</sequence>
<dbReference type="Proteomes" id="UP000594874">
    <property type="component" value="Chromosome"/>
</dbReference>
<evidence type="ECO:0000313" key="2">
    <source>
        <dbReference type="EMBL" id="QOR04539.1"/>
    </source>
</evidence>
<keyword evidence="1" id="KW-0472">Membrane</keyword>
<feature type="transmembrane region" description="Helical" evidence="1">
    <location>
        <begin position="53"/>
        <end position="69"/>
    </location>
</feature>
<gene>
    <name evidence="2" type="ORF">A0071_00900</name>
</gene>
<feature type="transmembrane region" description="Helical" evidence="1">
    <location>
        <begin position="6"/>
        <end position="25"/>
    </location>
</feature>
<reference evidence="2 3" key="1">
    <citation type="submission" date="2020-10" db="EMBL/GenBank/DDBJ databases">
        <title>Campylobacter and Helicobacter PacBio genomes.</title>
        <authorList>
            <person name="Lane C."/>
        </authorList>
    </citation>
    <scope>NUCLEOTIDE SEQUENCE [LARGE SCALE GENOMIC DNA]</scope>
    <source>
        <strain evidence="2 3">2010D-8469</strain>
    </source>
</reference>
<keyword evidence="1" id="KW-1133">Transmembrane helix</keyword>
<organism evidence="2 3">
    <name type="scientific">Campylobacter cuniculorum</name>
    <dbReference type="NCBI Taxonomy" id="374106"/>
    <lineage>
        <taxon>Bacteria</taxon>
        <taxon>Pseudomonadati</taxon>
        <taxon>Campylobacterota</taxon>
        <taxon>Epsilonproteobacteria</taxon>
        <taxon>Campylobacterales</taxon>
        <taxon>Campylobacteraceae</taxon>
        <taxon>Campylobacter</taxon>
    </lineage>
</organism>
<evidence type="ECO:0000313" key="3">
    <source>
        <dbReference type="Proteomes" id="UP000594874"/>
    </source>
</evidence>